<dbReference type="STRING" id="6290.A0A0N4X8F3"/>
<reference evidence="2 3" key="2">
    <citation type="submission" date="2018-11" db="EMBL/GenBank/DDBJ databases">
        <authorList>
            <consortium name="Pathogen Informatics"/>
        </authorList>
    </citation>
    <scope>NUCLEOTIDE SEQUENCE [LARGE SCALE GENOMIC DNA]</scope>
    <source>
        <strain evidence="2 3">MHpl1</strain>
    </source>
</reference>
<dbReference type="PANTHER" id="PTHR10658:SF11">
    <property type="entry name" value="VIBRATOR, ISOFORM B"/>
    <property type="match status" value="1"/>
</dbReference>
<dbReference type="InterPro" id="IPR001666">
    <property type="entry name" value="PI_transfer"/>
</dbReference>
<evidence type="ECO:0000259" key="1">
    <source>
        <dbReference type="Pfam" id="PF02121"/>
    </source>
</evidence>
<gene>
    <name evidence="2" type="ORF">HPLM_LOCUS20637</name>
</gene>
<dbReference type="GO" id="GO:0031210">
    <property type="term" value="F:phosphatidylcholine binding"/>
    <property type="evidence" value="ECO:0007669"/>
    <property type="project" value="TreeGrafter"/>
</dbReference>
<dbReference type="AlphaFoldDB" id="A0A0N4X8F3"/>
<dbReference type="SUPFAM" id="SSF55961">
    <property type="entry name" value="Bet v1-like"/>
    <property type="match status" value="1"/>
</dbReference>
<evidence type="ECO:0000313" key="2">
    <source>
        <dbReference type="EMBL" id="VDO85098.1"/>
    </source>
</evidence>
<name>A0A0N4X8F3_HAEPC</name>
<dbReference type="Proteomes" id="UP000268014">
    <property type="component" value="Unassembled WGS sequence"/>
</dbReference>
<evidence type="ECO:0000313" key="3">
    <source>
        <dbReference type="Proteomes" id="UP000268014"/>
    </source>
</evidence>
<organism evidence="4">
    <name type="scientific">Haemonchus placei</name>
    <name type="common">Barber's pole worm</name>
    <dbReference type="NCBI Taxonomy" id="6290"/>
    <lineage>
        <taxon>Eukaryota</taxon>
        <taxon>Metazoa</taxon>
        <taxon>Ecdysozoa</taxon>
        <taxon>Nematoda</taxon>
        <taxon>Chromadorea</taxon>
        <taxon>Rhabditida</taxon>
        <taxon>Rhabditina</taxon>
        <taxon>Rhabditomorpha</taxon>
        <taxon>Strongyloidea</taxon>
        <taxon>Trichostrongylidae</taxon>
        <taxon>Haemonchus</taxon>
    </lineage>
</organism>
<dbReference type="EMBL" id="UZAF01022425">
    <property type="protein sequence ID" value="VDO85098.1"/>
    <property type="molecule type" value="Genomic_DNA"/>
</dbReference>
<dbReference type="InterPro" id="IPR023393">
    <property type="entry name" value="START-like_dom_sf"/>
</dbReference>
<keyword evidence="3" id="KW-1185">Reference proteome</keyword>
<sequence length="211" mass="24003">MIVKEYRVVLPMTVEEYQVGQLWSVAEASKNETGGGEGVEVLKNEPFDGVPLLNGQFCKGQYTHKIYHLQSKVPTIIRKIAPKGSLAIHEEAWNAYPYCKTVLTNPDYMKENFFIKIETMHLPDRGETENAHGLPPEELSRREVVHIDIADDNEYLHAGDIHPSTTPRTFVSSKTGRWVELITFTAYIYMDYICNVGSFWSPPSFTSHLIP</sequence>
<dbReference type="OMA" id="KFHRQVF"/>
<reference evidence="4" key="1">
    <citation type="submission" date="2017-02" db="UniProtKB">
        <authorList>
            <consortium name="WormBaseParasite"/>
        </authorList>
    </citation>
    <scope>IDENTIFICATION</scope>
</reference>
<dbReference type="GO" id="GO:0008526">
    <property type="term" value="F:phosphatidylinositol transfer activity"/>
    <property type="evidence" value="ECO:0007669"/>
    <property type="project" value="TreeGrafter"/>
</dbReference>
<dbReference type="GO" id="GO:0008525">
    <property type="term" value="F:phosphatidylcholine transporter activity"/>
    <property type="evidence" value="ECO:0007669"/>
    <property type="project" value="TreeGrafter"/>
</dbReference>
<accession>A0A0N4X8F3</accession>
<dbReference type="Pfam" id="PF02121">
    <property type="entry name" value="IP_trans"/>
    <property type="match status" value="1"/>
</dbReference>
<dbReference type="WBParaSite" id="HPLM_0002064501-mRNA-1">
    <property type="protein sequence ID" value="HPLM_0002064501-mRNA-1"/>
    <property type="gene ID" value="HPLM_0002064501"/>
</dbReference>
<dbReference type="PRINTS" id="PR00391">
    <property type="entry name" value="PITRANSFER"/>
</dbReference>
<dbReference type="GO" id="GO:0035091">
    <property type="term" value="F:phosphatidylinositol binding"/>
    <property type="evidence" value="ECO:0007669"/>
    <property type="project" value="TreeGrafter"/>
</dbReference>
<dbReference type="InterPro" id="IPR055261">
    <property type="entry name" value="PI_transfer_N"/>
</dbReference>
<proteinExistence type="predicted"/>
<protein>
    <submittedName>
        <fullName evidence="4">Phosphatidylinositol transfer protein</fullName>
    </submittedName>
</protein>
<evidence type="ECO:0000313" key="4">
    <source>
        <dbReference type="WBParaSite" id="HPLM_0002064501-mRNA-1"/>
    </source>
</evidence>
<dbReference type="OrthoDB" id="18453at2759"/>
<dbReference type="Gene3D" id="3.30.530.20">
    <property type="match status" value="1"/>
</dbReference>
<dbReference type="PANTHER" id="PTHR10658">
    <property type="entry name" value="PHOSPHATIDYLINOSITOL TRANSFER PROTEIN"/>
    <property type="match status" value="1"/>
</dbReference>
<dbReference type="GO" id="GO:0005737">
    <property type="term" value="C:cytoplasm"/>
    <property type="evidence" value="ECO:0007669"/>
    <property type="project" value="TreeGrafter"/>
</dbReference>
<feature type="domain" description="Phosphatidylinositol transfer protein N-terminal" evidence="1">
    <location>
        <begin position="1"/>
        <end position="177"/>
    </location>
</feature>